<keyword evidence="2" id="KW-1185">Reference proteome</keyword>
<gene>
    <name evidence="1" type="ORF">Sjap_021943</name>
</gene>
<sequence length="147" mass="17159">MYKEEPLFTHKEWSQGPISPWALGLVQSTPNYFSIPPHTNTAWKNLRQIFIACYGYNLENDLLNISMYAHQLLYTVPHYIIISTHDSQHNKHASAILLQRYGFTCKARSARWWSRQGRRRIYLDTVHGRTVSRHLSSSRSGKEKIGN</sequence>
<dbReference type="Proteomes" id="UP001417504">
    <property type="component" value="Unassembled WGS sequence"/>
</dbReference>
<accession>A0AAP0ENE1</accession>
<proteinExistence type="predicted"/>
<evidence type="ECO:0000313" key="2">
    <source>
        <dbReference type="Proteomes" id="UP001417504"/>
    </source>
</evidence>
<reference evidence="1 2" key="1">
    <citation type="submission" date="2024-01" db="EMBL/GenBank/DDBJ databases">
        <title>Genome assemblies of Stephania.</title>
        <authorList>
            <person name="Yang L."/>
        </authorList>
    </citation>
    <scope>NUCLEOTIDE SEQUENCE [LARGE SCALE GENOMIC DNA]</scope>
    <source>
        <strain evidence="1">QJT</strain>
        <tissue evidence="1">Leaf</tissue>
    </source>
</reference>
<dbReference type="AlphaFoldDB" id="A0AAP0ENE1"/>
<dbReference type="EMBL" id="JBBNAE010000009">
    <property type="protein sequence ID" value="KAK9096446.1"/>
    <property type="molecule type" value="Genomic_DNA"/>
</dbReference>
<organism evidence="1 2">
    <name type="scientific">Stephania japonica</name>
    <dbReference type="NCBI Taxonomy" id="461633"/>
    <lineage>
        <taxon>Eukaryota</taxon>
        <taxon>Viridiplantae</taxon>
        <taxon>Streptophyta</taxon>
        <taxon>Embryophyta</taxon>
        <taxon>Tracheophyta</taxon>
        <taxon>Spermatophyta</taxon>
        <taxon>Magnoliopsida</taxon>
        <taxon>Ranunculales</taxon>
        <taxon>Menispermaceae</taxon>
        <taxon>Menispermoideae</taxon>
        <taxon>Cissampelideae</taxon>
        <taxon>Stephania</taxon>
    </lineage>
</organism>
<evidence type="ECO:0000313" key="1">
    <source>
        <dbReference type="EMBL" id="KAK9096446.1"/>
    </source>
</evidence>
<name>A0AAP0ENE1_9MAGN</name>
<comment type="caution">
    <text evidence="1">The sequence shown here is derived from an EMBL/GenBank/DDBJ whole genome shotgun (WGS) entry which is preliminary data.</text>
</comment>
<protein>
    <submittedName>
        <fullName evidence="1">Uncharacterized protein</fullName>
    </submittedName>
</protein>